<dbReference type="OMA" id="GCLYTYD"/>
<feature type="non-terminal residue" evidence="1">
    <location>
        <position position="1"/>
    </location>
</feature>
<accession>N6U613</accession>
<dbReference type="PANTHER" id="PTHR19847">
    <property type="entry name" value="DDB1- AND CUL4-ASSOCIATED FACTOR 11"/>
    <property type="match status" value="1"/>
</dbReference>
<sequence>MGALNSRRLIMLDEEEVSWLDQSEDTSEYSESDESEIDRENELVHELRTRSRNRDYDGTTHFVAMLHNLISRGGLMIDNSDDHDEAPMNRKPPKIKYKIDTSALDHSEFSLLTRRDCGLLGHTPKSTTVNHVISLLRSREYGFQEQSKFSAGTKNKITSWYLPNEMVSSIEHSTGKVFCGIFSADGNTFLTASQGKTVPQEVALLFSLPLANLSYVSDRYIRIYDSRDCTYKMLKSIKARDVGWSLIDVAFSPDGEQCVYSTWSTNIHMCQVSGDSDRQEPFTLTSANRRFCVFSVVYSSDGKELVCGANNGCLYTYDIQRTTCTSRIEAHEYDTNRVLFADDTSQIIYSGGDDGLVKVWDRRTLRERNVKPVGVLAGHMDGITYIDSRGDARHLISNSKDQSIKLWDLRLFSNRDAVSESLKAVRSQRWDYRWQGVPKELYEDNKLDGDTSLMTYRGHVVSKTLIRARFSPVSSTGQRFIYTGCSLGRFVVYDALTGKIVSQRKGHMSCVRDVAWHPTRNEIVTSAWDGIVAQWRYSNVVSLNTKKEAKTPLRRSARLAAMKRRQMRESTSSEN</sequence>
<dbReference type="SUPFAM" id="SSF50978">
    <property type="entry name" value="WD40 repeat-like"/>
    <property type="match status" value="1"/>
</dbReference>
<dbReference type="InterPro" id="IPR015943">
    <property type="entry name" value="WD40/YVTN_repeat-like_dom_sf"/>
</dbReference>
<dbReference type="InterPro" id="IPR051859">
    <property type="entry name" value="DCAF"/>
</dbReference>
<dbReference type="PROSITE" id="PS50294">
    <property type="entry name" value="WD_REPEATS_REGION"/>
    <property type="match status" value="2"/>
</dbReference>
<dbReference type="EMBL" id="KB740993">
    <property type="protein sequence ID" value="ENN76066.1"/>
    <property type="molecule type" value="Genomic_DNA"/>
</dbReference>
<organism evidence="1">
    <name type="scientific">Dendroctonus ponderosae</name>
    <name type="common">Mountain pine beetle</name>
    <dbReference type="NCBI Taxonomy" id="77166"/>
    <lineage>
        <taxon>Eukaryota</taxon>
        <taxon>Metazoa</taxon>
        <taxon>Ecdysozoa</taxon>
        <taxon>Arthropoda</taxon>
        <taxon>Hexapoda</taxon>
        <taxon>Insecta</taxon>
        <taxon>Pterygota</taxon>
        <taxon>Neoptera</taxon>
        <taxon>Endopterygota</taxon>
        <taxon>Coleoptera</taxon>
        <taxon>Polyphaga</taxon>
        <taxon>Cucujiformia</taxon>
        <taxon>Curculionidae</taxon>
        <taxon>Scolytinae</taxon>
        <taxon>Dendroctonus</taxon>
    </lineage>
</organism>
<dbReference type="InterPro" id="IPR001680">
    <property type="entry name" value="WD40_rpt"/>
</dbReference>
<dbReference type="Pfam" id="PF00400">
    <property type="entry name" value="WD40"/>
    <property type="match status" value="3"/>
</dbReference>
<gene>
    <name evidence="1" type="ORF">YQE_07438</name>
</gene>
<dbReference type="Gene3D" id="2.130.10.10">
    <property type="entry name" value="YVTN repeat-like/Quinoprotein amine dehydrogenase"/>
    <property type="match status" value="2"/>
</dbReference>
<evidence type="ECO:0000313" key="1">
    <source>
        <dbReference type="EMBL" id="ENN76066.1"/>
    </source>
</evidence>
<dbReference type="SMART" id="SM00320">
    <property type="entry name" value="WD40"/>
    <property type="match status" value="7"/>
</dbReference>
<dbReference type="PANTHER" id="PTHR19847:SF7">
    <property type="entry name" value="DDB1- AND CUL4-ASSOCIATED FACTOR 11"/>
    <property type="match status" value="1"/>
</dbReference>
<dbReference type="GO" id="GO:0080008">
    <property type="term" value="C:Cul4-RING E3 ubiquitin ligase complex"/>
    <property type="evidence" value="ECO:0007669"/>
    <property type="project" value="TreeGrafter"/>
</dbReference>
<dbReference type="OrthoDB" id="63070at2759"/>
<protein>
    <submittedName>
        <fullName evidence="1">Uncharacterized protein</fullName>
    </submittedName>
</protein>
<name>N6U613_DENPD</name>
<dbReference type="GO" id="GO:0043161">
    <property type="term" value="P:proteasome-mediated ubiquitin-dependent protein catabolic process"/>
    <property type="evidence" value="ECO:0007669"/>
    <property type="project" value="TreeGrafter"/>
</dbReference>
<reference evidence="1" key="1">
    <citation type="journal article" date="2013" name="Genome Biol.">
        <title>Draft genome of the mountain pine beetle, Dendroctonus ponderosae Hopkins, a major forest pest.</title>
        <authorList>
            <person name="Keeling C.I."/>
            <person name="Yuen M.M."/>
            <person name="Liao N.Y."/>
            <person name="Docking T.R."/>
            <person name="Chan S.K."/>
            <person name="Taylor G.A."/>
            <person name="Palmquist D.L."/>
            <person name="Jackman S.D."/>
            <person name="Nguyen A."/>
            <person name="Li M."/>
            <person name="Henderson H."/>
            <person name="Janes J.K."/>
            <person name="Zhao Y."/>
            <person name="Pandoh P."/>
            <person name="Moore R."/>
            <person name="Sperling F.A."/>
            <person name="Huber D.P."/>
            <person name="Birol I."/>
            <person name="Jones S.J."/>
            <person name="Bohlmann J."/>
        </authorList>
    </citation>
    <scope>NUCLEOTIDE SEQUENCE</scope>
</reference>
<dbReference type="HOGENOM" id="CLU_014280_3_1_1"/>
<dbReference type="AlphaFoldDB" id="N6U613"/>
<dbReference type="PROSITE" id="PS50082">
    <property type="entry name" value="WD_REPEATS_2"/>
    <property type="match status" value="3"/>
</dbReference>
<proteinExistence type="predicted"/>
<dbReference type="InterPro" id="IPR036322">
    <property type="entry name" value="WD40_repeat_dom_sf"/>
</dbReference>